<dbReference type="SUPFAM" id="SSF52540">
    <property type="entry name" value="P-loop containing nucleoside triphosphate hydrolases"/>
    <property type="match status" value="1"/>
</dbReference>
<keyword evidence="10" id="KW-1185">Reference proteome</keyword>
<dbReference type="PANTHER" id="PTHR43297">
    <property type="entry name" value="OLIGOPEPTIDE TRANSPORT ATP-BINDING PROTEIN APPD"/>
    <property type="match status" value="1"/>
</dbReference>
<name>A0A1G9DRT8_9HYPH</name>
<dbReference type="InterPro" id="IPR027417">
    <property type="entry name" value="P-loop_NTPase"/>
</dbReference>
<evidence type="ECO:0000256" key="4">
    <source>
        <dbReference type="ARBA" id="ARBA00022475"/>
    </source>
</evidence>
<evidence type="ECO:0000256" key="2">
    <source>
        <dbReference type="ARBA" id="ARBA00005417"/>
    </source>
</evidence>
<protein>
    <submittedName>
        <fullName evidence="9">Peptide/nickel transport system ATP-binding protein</fullName>
    </submittedName>
</protein>
<keyword evidence="7" id="KW-0472">Membrane</keyword>
<reference evidence="10" key="1">
    <citation type="submission" date="2016-10" db="EMBL/GenBank/DDBJ databases">
        <authorList>
            <person name="Varghese N."/>
            <person name="Submissions S."/>
        </authorList>
    </citation>
    <scope>NUCLEOTIDE SEQUENCE [LARGE SCALE GENOMIC DNA]</scope>
    <source>
        <strain evidence="10">CGMCC 1.11022</strain>
    </source>
</reference>
<evidence type="ECO:0000256" key="5">
    <source>
        <dbReference type="ARBA" id="ARBA00022519"/>
    </source>
</evidence>
<keyword evidence="9" id="KW-0547">Nucleotide-binding</keyword>
<dbReference type="Pfam" id="PF00005">
    <property type="entry name" value="ABC_tran"/>
    <property type="match status" value="1"/>
</dbReference>
<dbReference type="InterPro" id="IPR003439">
    <property type="entry name" value="ABC_transporter-like_ATP-bd"/>
</dbReference>
<comment type="similarity">
    <text evidence="2">Belongs to the ABC transporter superfamily.</text>
</comment>
<proteinExistence type="inferred from homology"/>
<dbReference type="InterPro" id="IPR050388">
    <property type="entry name" value="ABC_Ni/Peptide_Import"/>
</dbReference>
<dbReference type="PANTHER" id="PTHR43297:SF14">
    <property type="entry name" value="ATPASE AAA-TYPE CORE DOMAIN-CONTAINING PROTEIN"/>
    <property type="match status" value="1"/>
</dbReference>
<dbReference type="GO" id="GO:0005524">
    <property type="term" value="F:ATP binding"/>
    <property type="evidence" value="ECO:0007669"/>
    <property type="project" value="UniProtKB-KW"/>
</dbReference>
<evidence type="ECO:0000256" key="1">
    <source>
        <dbReference type="ARBA" id="ARBA00004370"/>
    </source>
</evidence>
<dbReference type="Proteomes" id="UP000198894">
    <property type="component" value="Unassembled WGS sequence"/>
</dbReference>
<sequence length="79" mass="7952">MSKGAGKKRTGVFAPAASRTAGAVLEVSGLTVSVRGEDGERPVVSELSFSLARGETLCIAGESGSGKSMTALAIMQLLP</sequence>
<evidence type="ECO:0000313" key="10">
    <source>
        <dbReference type="Proteomes" id="UP000198894"/>
    </source>
</evidence>
<gene>
    <name evidence="9" type="ORF">SAMN05428953_118110</name>
</gene>
<evidence type="ECO:0000256" key="3">
    <source>
        <dbReference type="ARBA" id="ARBA00022448"/>
    </source>
</evidence>
<dbReference type="EMBL" id="FNEE01000018">
    <property type="protein sequence ID" value="SDK66558.1"/>
    <property type="molecule type" value="Genomic_DNA"/>
</dbReference>
<comment type="subcellular location">
    <subcellularLocation>
        <location evidence="1">Membrane</location>
    </subcellularLocation>
</comment>
<dbReference type="GO" id="GO:0016887">
    <property type="term" value="F:ATP hydrolysis activity"/>
    <property type="evidence" value="ECO:0007669"/>
    <property type="project" value="InterPro"/>
</dbReference>
<keyword evidence="4" id="KW-1003">Cell membrane</keyword>
<feature type="domain" description="ABC transporter" evidence="8">
    <location>
        <begin position="45"/>
        <end position="78"/>
    </location>
</feature>
<keyword evidence="9" id="KW-0067">ATP-binding</keyword>
<evidence type="ECO:0000256" key="6">
    <source>
        <dbReference type="ARBA" id="ARBA00022967"/>
    </source>
</evidence>
<keyword evidence="5" id="KW-0997">Cell inner membrane</keyword>
<keyword evidence="6" id="KW-1278">Translocase</keyword>
<accession>A0A1G9DRT8</accession>
<evidence type="ECO:0000313" key="9">
    <source>
        <dbReference type="EMBL" id="SDK66558.1"/>
    </source>
</evidence>
<dbReference type="AlphaFoldDB" id="A0A1G9DRT8"/>
<evidence type="ECO:0000259" key="8">
    <source>
        <dbReference type="Pfam" id="PF00005"/>
    </source>
</evidence>
<dbReference type="Gene3D" id="3.40.50.300">
    <property type="entry name" value="P-loop containing nucleotide triphosphate hydrolases"/>
    <property type="match status" value="1"/>
</dbReference>
<dbReference type="GO" id="GO:0016020">
    <property type="term" value="C:membrane"/>
    <property type="evidence" value="ECO:0007669"/>
    <property type="project" value="UniProtKB-SubCell"/>
</dbReference>
<evidence type="ECO:0000256" key="7">
    <source>
        <dbReference type="ARBA" id="ARBA00023136"/>
    </source>
</evidence>
<organism evidence="9 10">
    <name type="scientific">Mesorhizobium muleiense</name>
    <dbReference type="NCBI Taxonomy" id="1004279"/>
    <lineage>
        <taxon>Bacteria</taxon>
        <taxon>Pseudomonadati</taxon>
        <taxon>Pseudomonadota</taxon>
        <taxon>Alphaproteobacteria</taxon>
        <taxon>Hyphomicrobiales</taxon>
        <taxon>Phyllobacteriaceae</taxon>
        <taxon>Mesorhizobium</taxon>
    </lineage>
</organism>
<keyword evidence="3" id="KW-0813">Transport</keyword>